<feature type="domain" description="FAS1-like dehydratase" evidence="1">
    <location>
        <begin position="74"/>
        <end position="137"/>
    </location>
</feature>
<proteinExistence type="predicted"/>
<evidence type="ECO:0000313" key="3">
    <source>
        <dbReference type="Proteomes" id="UP000078543"/>
    </source>
</evidence>
<evidence type="ECO:0000313" key="2">
    <source>
        <dbReference type="EMBL" id="OAN46239.1"/>
    </source>
</evidence>
<dbReference type="PANTHER" id="PTHR28152">
    <property type="entry name" value="HYDROXYACYL-THIOESTER DEHYDRATASE TYPE 2, MITOCHONDRIAL"/>
    <property type="match status" value="1"/>
</dbReference>
<organism evidence="2 3">
    <name type="scientific">Magnetospirillum moscoviense</name>
    <dbReference type="NCBI Taxonomy" id="1437059"/>
    <lineage>
        <taxon>Bacteria</taxon>
        <taxon>Pseudomonadati</taxon>
        <taxon>Pseudomonadota</taxon>
        <taxon>Alphaproteobacteria</taxon>
        <taxon>Rhodospirillales</taxon>
        <taxon>Rhodospirillaceae</taxon>
        <taxon>Magnetospirillum</taxon>
    </lineage>
</organism>
<sequence length="287" mass="31686">MDPLHLAAWVGRTEIVTDLATIAPLHGLAATLDRETPPWPAGQVPPLGHWLYFLPRALQRDIAHDGHPHKGGFLPPVELPRRMWAGGRFTFHHPIRVGEPISRRSTIESVVPKQGRSGQMVFVTVRHEVSSPQGLALVEHHDIVYREAPRKGEEPPAPAAAPTVAQWQRRVVPDIVLLFRYSALTFNGHRIHYDRDYCREVENYPGLVVHGPLTATLLVDLFLRENPGAVVSGFRFRALKPLFDVHPLTVCGAPRPGGALLWALDHQGQVAMSAELECKTGQGGGAQ</sequence>
<gene>
    <name evidence="2" type="ORF">A6A05_16305</name>
</gene>
<reference evidence="2 3" key="1">
    <citation type="submission" date="2016-04" db="EMBL/GenBank/DDBJ databases">
        <title>Draft genome sequence of freshwater magnetotactic bacteria Magnetospirillum marisnigri SP-1 and Magnetospirillum moscoviense BB-1.</title>
        <authorList>
            <person name="Koziaeva V."/>
            <person name="Dziuba M.V."/>
            <person name="Ivanov T.M."/>
            <person name="Kuznetsov B."/>
            <person name="Grouzdev D.S."/>
        </authorList>
    </citation>
    <scope>NUCLEOTIDE SEQUENCE [LARGE SCALE GENOMIC DNA]</scope>
    <source>
        <strain evidence="2 3">BB-1</strain>
    </source>
</reference>
<dbReference type="AlphaFoldDB" id="A0A178MBV8"/>
<dbReference type="GO" id="GO:0019171">
    <property type="term" value="F:(3R)-hydroxyacyl-[acyl-carrier-protein] dehydratase activity"/>
    <property type="evidence" value="ECO:0007669"/>
    <property type="project" value="TreeGrafter"/>
</dbReference>
<dbReference type="Proteomes" id="UP000078543">
    <property type="component" value="Unassembled WGS sequence"/>
</dbReference>
<dbReference type="Pfam" id="PF13452">
    <property type="entry name" value="FAS1_DH_region"/>
    <property type="match status" value="1"/>
</dbReference>
<dbReference type="STRING" id="1437059.A6A05_16305"/>
<accession>A0A178MBV8</accession>
<dbReference type="Gene3D" id="3.10.129.10">
    <property type="entry name" value="Hotdog Thioesterase"/>
    <property type="match status" value="2"/>
</dbReference>
<comment type="caution">
    <text evidence="2">The sequence shown here is derived from an EMBL/GenBank/DDBJ whole genome shotgun (WGS) entry which is preliminary data.</text>
</comment>
<evidence type="ECO:0000259" key="1">
    <source>
        <dbReference type="Pfam" id="PF13452"/>
    </source>
</evidence>
<dbReference type="InterPro" id="IPR029069">
    <property type="entry name" value="HotDog_dom_sf"/>
</dbReference>
<dbReference type="EMBL" id="LWQU01000176">
    <property type="protein sequence ID" value="OAN46239.1"/>
    <property type="molecule type" value="Genomic_DNA"/>
</dbReference>
<dbReference type="PANTHER" id="PTHR28152:SF1">
    <property type="entry name" value="HYDROXYACYL-THIOESTER DEHYDRATASE TYPE 2, MITOCHONDRIAL"/>
    <property type="match status" value="1"/>
</dbReference>
<dbReference type="InterPro" id="IPR039569">
    <property type="entry name" value="FAS1-like_DH_region"/>
</dbReference>
<name>A0A178MBV8_9PROT</name>
<dbReference type="OrthoDB" id="7183822at2"/>
<protein>
    <submittedName>
        <fullName evidence="2">Acyl-CoA dehydrogenase</fullName>
    </submittedName>
</protein>
<keyword evidence="3" id="KW-1185">Reference proteome</keyword>
<dbReference type="InterPro" id="IPR052741">
    <property type="entry name" value="Mitochondrial_HTD2"/>
</dbReference>
<dbReference type="SUPFAM" id="SSF54637">
    <property type="entry name" value="Thioesterase/thiol ester dehydrase-isomerase"/>
    <property type="match status" value="2"/>
</dbReference>